<protein>
    <recommendedName>
        <fullName evidence="5">HAT C-terminal dimerisation domain-containing protein</fullName>
    </recommendedName>
</protein>
<comment type="caution">
    <text evidence="1">The sequence shown here is derived from an EMBL/GenBank/DDBJ whole genome shotgun (WGS) entry which is preliminary data.</text>
</comment>
<evidence type="ECO:0000313" key="1">
    <source>
        <dbReference type="EMBL" id="KAF7578390.1"/>
    </source>
</evidence>
<gene>
    <name evidence="2" type="ORF">Ptr86124_003216</name>
    <name evidence="1" type="ORF">PtrM4_026300</name>
</gene>
<reference evidence="2" key="3">
    <citation type="journal article" date="2022" name="bioRxiv">
        <title>A global pangenome for the wheat fungal pathogen Pyrenophora tritici-repentis and prediction of effector protein structural homology.</title>
        <authorList>
            <person name="Moolhuijzen P."/>
            <person name="See P.T."/>
            <person name="Shi G."/>
            <person name="Powell H.R."/>
            <person name="Cockram J."/>
            <person name="Jorgensen L.N."/>
            <person name="Benslimane H."/>
            <person name="Strelkov S.E."/>
            <person name="Turner J."/>
            <person name="Liu Z."/>
            <person name="Moffat C.S."/>
        </authorList>
    </citation>
    <scope>NUCLEOTIDE SEQUENCE</scope>
    <source>
        <strain evidence="2">86-124</strain>
    </source>
</reference>
<proteinExistence type="predicted"/>
<dbReference type="Proteomes" id="UP000245464">
    <property type="component" value="Chromosome 1"/>
</dbReference>
<dbReference type="EMBL" id="NQIK02000001">
    <property type="protein sequence ID" value="KAF7578390.1"/>
    <property type="molecule type" value="Genomic_DNA"/>
</dbReference>
<evidence type="ECO:0008006" key="5">
    <source>
        <dbReference type="Google" id="ProtNLM"/>
    </source>
</evidence>
<dbReference type="OrthoDB" id="3944237at2759"/>
<organism evidence="1 3">
    <name type="scientific">Pyrenophora tritici-repentis</name>
    <dbReference type="NCBI Taxonomy" id="45151"/>
    <lineage>
        <taxon>Eukaryota</taxon>
        <taxon>Fungi</taxon>
        <taxon>Dikarya</taxon>
        <taxon>Ascomycota</taxon>
        <taxon>Pezizomycotina</taxon>
        <taxon>Dothideomycetes</taxon>
        <taxon>Pleosporomycetidae</taxon>
        <taxon>Pleosporales</taxon>
        <taxon>Pleosporineae</taxon>
        <taxon>Pleosporaceae</taxon>
        <taxon>Pyrenophora</taxon>
    </lineage>
</organism>
<dbReference type="AlphaFoldDB" id="A0A317A2E3"/>
<dbReference type="Proteomes" id="UP000249757">
    <property type="component" value="Unassembled WGS sequence"/>
</dbReference>
<evidence type="ECO:0000313" key="2">
    <source>
        <dbReference type="EMBL" id="KAI1517915.1"/>
    </source>
</evidence>
<evidence type="ECO:0000313" key="3">
    <source>
        <dbReference type="Proteomes" id="UP000245464"/>
    </source>
</evidence>
<name>A0A317A2E3_9PLEO</name>
<reference evidence="4" key="4">
    <citation type="journal article" date="2022" name="Microb. Genom.">
        <title>A global pangenome for the wheat fungal pathogen Pyrenophora tritici-repentis and prediction of effector protein structural homology.</title>
        <authorList>
            <person name="Moolhuijzen P.M."/>
            <person name="See P.T."/>
            <person name="Shi G."/>
            <person name="Powell H.R."/>
            <person name="Cockram J."/>
            <person name="Jorgensen L.N."/>
            <person name="Benslimane H."/>
            <person name="Strelkov S.E."/>
            <person name="Turner J."/>
            <person name="Liu Z."/>
            <person name="Moffat C.S."/>
        </authorList>
    </citation>
    <scope>NUCLEOTIDE SEQUENCE [LARGE SCALE GENOMIC DNA]</scope>
</reference>
<reference evidence="1 3" key="1">
    <citation type="journal article" date="2018" name="BMC Genomics">
        <title>Comparative genomics of the wheat fungal pathogen Pyrenophora tritici-repentis reveals chromosomal variations and genome plasticity.</title>
        <authorList>
            <person name="Moolhuijzen P."/>
            <person name="See P.T."/>
            <person name="Hane J.K."/>
            <person name="Shi G."/>
            <person name="Liu Z."/>
            <person name="Oliver R.P."/>
            <person name="Moffat C.S."/>
        </authorList>
    </citation>
    <scope>NUCLEOTIDE SEQUENCE [LARGE SCALE GENOMIC DNA]</scope>
    <source>
        <strain evidence="1">M4</strain>
    </source>
</reference>
<evidence type="ECO:0000313" key="4">
    <source>
        <dbReference type="Proteomes" id="UP000249757"/>
    </source>
</evidence>
<reference evidence="2" key="2">
    <citation type="submission" date="2021-05" db="EMBL/GenBank/DDBJ databases">
        <authorList>
            <person name="Moolhuijzen P.M."/>
            <person name="Moffat C.S."/>
        </authorList>
    </citation>
    <scope>NUCLEOTIDE SEQUENCE</scope>
    <source>
        <strain evidence="2">86-124</strain>
    </source>
</reference>
<keyword evidence="4" id="KW-1185">Reference proteome</keyword>
<sequence>MLTAPASTCEYERLFSELDDVFEPRRRKIGAQLLAAIRSWARRDFKISEEALAAYTDEETTSKYRVDNLDEPPPQWTQQTYNLKPSINSQLIRPKYSLQASQRLPMY</sequence>
<dbReference type="EMBL" id="NRDI02000003">
    <property type="protein sequence ID" value="KAI1517915.1"/>
    <property type="molecule type" value="Genomic_DNA"/>
</dbReference>
<accession>A0A317A2E3</accession>